<dbReference type="EMBL" id="MRCG01000001">
    <property type="protein sequence ID" value="OKH51140.1"/>
    <property type="molecule type" value="Genomic_DNA"/>
</dbReference>
<sequence length="1060" mass="115349">MPVSLSNPTLSPNSPADTVLGWLKQAMGLPTAELHIKLRGNILHVLCETPSALDQSAVLLKLVRSLIEGGDDLVRQHYPQVYQLYVYSRLEGNPTPGWTAPIYLNRLERHLAQLVLENQDEADIKATQSLLEKYNQGQSARGVEGGSGAIVMSNLSLARKGDPEAIAWYLSETLSSLDVGVWVSIKAIPGTAHLHRMAIPVGLASRIAGDDSDTTADDPAGTDTTISRLWILCEATYSPDPSLIARPTAERLRQLQLTQFKDAVLLLQVRGETKPDWSLRIDLTPPEEMLREWGRWGDTDAIARLLSAAVASWHLGITAELTNGTLHLICSPQSGDHDTQQAEGLAAQEAVLEALTTPLNDLAPQGIPRAVIYGQAGANATPAWVHYLDLPAAEHSALADTPEYLGQTGDLPAIAFLLTRLLNPSLDDRLATGGQRVQLLRRDGLLHVMVDGPVAPRRRLVAPPINDYLLSLSPMGIEGVRIYGRRSGQSQPAWTFGQDFLARRRLVPEATPEFTASDSYVNELLVRPDGPVTTAELEAELEEDVALSQWMQDVLTQGRHLLLRSQLLTSATPDRGDGVESLDDLGRSDGFKIAVVWAAVGILVALQVDWLLGQIITPPSQQAKAEAIAPPLTEPSEPSDPLAEDLAELDWPGSQSSDNGWGEGGFTSDSNGDTAGAQDLDTSPSQPIVAIDDLVEQASFASFNSDQMNEKLALYYQHLEQSGPPDVMIVGSSRALRGVDPAALRQELATIGYENVSIFNFGINGATAQVVDLVIRQVLEPDQLPQLIIWADGARAFNSGRVDATYNAIAASPGYREVVSRRGEATEVVADPADPAAPGSPKTPTGSLPNSYAAMDEWLSGRLATVSAVYADRDRLKGWFQQRLMVATPTPTGSSEEALDAAMPEGSTIDFDGFLALSVRFNPATYYQDFARVSGRYDGDYDSFRLEGQQVEAFANLLSFTQEQDIPIVFINTPLTDEYLDDYRRDAEAEFLQHMLKLSTTETGFLFRDFAQLWPDRYDYFSDPSHLNRYGAYQVSSQLGQDPLIAWPRPAAPPAPPALP</sequence>
<protein>
    <recommendedName>
        <fullName evidence="4">DUF1574 domain-containing protein</fullName>
    </recommendedName>
</protein>
<dbReference type="AlphaFoldDB" id="A0A1U7JBR6"/>
<name>A0A1U7JBR6_9CYAN</name>
<proteinExistence type="predicted"/>
<dbReference type="RefSeq" id="WP_073606947.1">
    <property type="nucleotide sequence ID" value="NZ_MRCG01000001.1"/>
</dbReference>
<evidence type="ECO:0008006" key="4">
    <source>
        <dbReference type="Google" id="ProtNLM"/>
    </source>
</evidence>
<dbReference type="STRING" id="549789.NIES30_03490"/>
<dbReference type="OrthoDB" id="453133at2"/>
<evidence type="ECO:0000313" key="2">
    <source>
        <dbReference type="EMBL" id="OKH51140.1"/>
    </source>
</evidence>
<feature type="region of interest" description="Disordered" evidence="1">
    <location>
        <begin position="649"/>
        <end position="683"/>
    </location>
</feature>
<feature type="region of interest" description="Disordered" evidence="1">
    <location>
        <begin position="828"/>
        <end position="847"/>
    </location>
</feature>
<dbReference type="SUPFAM" id="SSF52266">
    <property type="entry name" value="SGNH hydrolase"/>
    <property type="match status" value="1"/>
</dbReference>
<evidence type="ECO:0000313" key="3">
    <source>
        <dbReference type="Proteomes" id="UP000185557"/>
    </source>
</evidence>
<dbReference type="Proteomes" id="UP000185557">
    <property type="component" value="Unassembled WGS sequence"/>
</dbReference>
<organism evidence="2 3">
    <name type="scientific">Phormidium tenue NIES-30</name>
    <dbReference type="NCBI Taxonomy" id="549789"/>
    <lineage>
        <taxon>Bacteria</taxon>
        <taxon>Bacillati</taxon>
        <taxon>Cyanobacteriota</taxon>
        <taxon>Cyanophyceae</taxon>
        <taxon>Oscillatoriophycideae</taxon>
        <taxon>Oscillatoriales</taxon>
        <taxon>Oscillatoriaceae</taxon>
        <taxon>Phormidium</taxon>
    </lineage>
</organism>
<comment type="caution">
    <text evidence="2">The sequence shown here is derived from an EMBL/GenBank/DDBJ whole genome shotgun (WGS) entry which is preliminary data.</text>
</comment>
<accession>A0A1U7JBR6</accession>
<evidence type="ECO:0000256" key="1">
    <source>
        <dbReference type="SAM" id="MobiDB-lite"/>
    </source>
</evidence>
<gene>
    <name evidence="2" type="ORF">NIES30_03490</name>
</gene>
<keyword evidence="3" id="KW-1185">Reference proteome</keyword>
<reference evidence="2 3" key="1">
    <citation type="submission" date="2016-11" db="EMBL/GenBank/DDBJ databases">
        <title>Draft Genome Sequences of Nine Cyanobacterial Strains from Diverse Habitats.</title>
        <authorList>
            <person name="Zhu T."/>
            <person name="Hou S."/>
            <person name="Lu X."/>
            <person name="Hess W.R."/>
        </authorList>
    </citation>
    <scope>NUCLEOTIDE SEQUENCE [LARGE SCALE GENOMIC DNA]</scope>
    <source>
        <strain evidence="2 3">NIES-30</strain>
    </source>
</reference>